<organism evidence="1 2">
    <name type="scientific">Psychromicrobium silvestre</name>
    <dbReference type="NCBI Taxonomy" id="1645614"/>
    <lineage>
        <taxon>Bacteria</taxon>
        <taxon>Bacillati</taxon>
        <taxon>Actinomycetota</taxon>
        <taxon>Actinomycetes</taxon>
        <taxon>Micrococcales</taxon>
        <taxon>Micrococcaceae</taxon>
        <taxon>Psychromicrobium</taxon>
    </lineage>
</organism>
<comment type="caution">
    <text evidence="1">The sequence shown here is derived from an EMBL/GenBank/DDBJ whole genome shotgun (WGS) entry which is preliminary data.</text>
</comment>
<dbReference type="AlphaFoldDB" id="A0A7Y9LVE9"/>
<accession>A0A7Y9LVE9</accession>
<sequence>MSKTPGLLSCGHSLDQLNDYLAAGKTPVNPTVEACPECQAALRSLARLNVFIDELVRHDSQANTDEDLKWLGSIFSNIALEARAGRDIPLEPAGLGASGTAPADLVDGTLVDELSQSEGAVIALIRSAGDELEGAIIGRCRLDGDVTDPGAEIRVDIRVTALWGPPLLELAQELRAKIQSTLAQHTQLKISGIDIAIVDIQRTEAEVVDD</sequence>
<protein>
    <recommendedName>
        <fullName evidence="3">Asp23 family</fullName>
    </recommendedName>
</protein>
<dbReference type="Proteomes" id="UP000521748">
    <property type="component" value="Unassembled WGS sequence"/>
</dbReference>
<evidence type="ECO:0000313" key="2">
    <source>
        <dbReference type="Proteomes" id="UP000521748"/>
    </source>
</evidence>
<proteinExistence type="predicted"/>
<evidence type="ECO:0008006" key="3">
    <source>
        <dbReference type="Google" id="ProtNLM"/>
    </source>
</evidence>
<reference evidence="1 2" key="1">
    <citation type="submission" date="2020-07" db="EMBL/GenBank/DDBJ databases">
        <title>Sequencing the genomes of 1000 actinobacteria strains.</title>
        <authorList>
            <person name="Klenk H.-P."/>
        </authorList>
    </citation>
    <scope>NUCLEOTIDE SEQUENCE [LARGE SCALE GENOMIC DNA]</scope>
    <source>
        <strain evidence="1 2">DSM 102047</strain>
    </source>
</reference>
<dbReference type="RefSeq" id="WP_246279615.1">
    <property type="nucleotide sequence ID" value="NZ_JACBYQ010000002.1"/>
</dbReference>
<evidence type="ECO:0000313" key="1">
    <source>
        <dbReference type="EMBL" id="NYE96317.1"/>
    </source>
</evidence>
<keyword evidence="2" id="KW-1185">Reference proteome</keyword>
<dbReference type="EMBL" id="JACBYQ010000002">
    <property type="protein sequence ID" value="NYE96317.1"/>
    <property type="molecule type" value="Genomic_DNA"/>
</dbReference>
<name>A0A7Y9LVE9_9MICC</name>
<gene>
    <name evidence="1" type="ORF">FHU41_002567</name>
</gene>